<reference evidence="3 4" key="1">
    <citation type="submission" date="2016-03" db="EMBL/GenBank/DDBJ databases">
        <authorList>
            <person name="Devillers H."/>
        </authorList>
    </citation>
    <scope>NUCLEOTIDE SEQUENCE [LARGE SCALE GENOMIC DNA]</scope>
    <source>
        <strain evidence="3">CBS 10888</strain>
    </source>
</reference>
<keyword evidence="2" id="KW-1133">Transmembrane helix</keyword>
<dbReference type="EMBL" id="LT598461">
    <property type="protein sequence ID" value="SCU99147.1"/>
    <property type="molecule type" value="Genomic_DNA"/>
</dbReference>
<organism evidence="3 4">
    <name type="scientific">Lachancea dasiensis</name>
    <dbReference type="NCBI Taxonomy" id="1072105"/>
    <lineage>
        <taxon>Eukaryota</taxon>
        <taxon>Fungi</taxon>
        <taxon>Dikarya</taxon>
        <taxon>Ascomycota</taxon>
        <taxon>Saccharomycotina</taxon>
        <taxon>Saccharomycetes</taxon>
        <taxon>Saccharomycetales</taxon>
        <taxon>Saccharomycetaceae</taxon>
        <taxon>Lachancea</taxon>
    </lineage>
</organism>
<keyword evidence="2" id="KW-0472">Membrane</keyword>
<keyword evidence="4" id="KW-1185">Reference proteome</keyword>
<name>A0A1G4K5Q7_9SACH</name>
<feature type="transmembrane region" description="Helical" evidence="2">
    <location>
        <begin position="223"/>
        <end position="245"/>
    </location>
</feature>
<dbReference type="AlphaFoldDB" id="A0A1G4K5Q7"/>
<accession>A0A1G4K5Q7</accession>
<dbReference type="Proteomes" id="UP000190274">
    <property type="component" value="Chromosome H"/>
</dbReference>
<dbReference type="InterPro" id="IPR038872">
    <property type="entry name" value="Put_GTT3"/>
</dbReference>
<dbReference type="OrthoDB" id="4034134at2759"/>
<protein>
    <submittedName>
        <fullName evidence="3">LADA_0H17854g1_1</fullName>
    </submittedName>
</protein>
<feature type="transmembrane region" description="Helical" evidence="2">
    <location>
        <begin position="314"/>
        <end position="334"/>
    </location>
</feature>
<feature type="compositionally biased region" description="Acidic residues" evidence="1">
    <location>
        <begin position="114"/>
        <end position="126"/>
    </location>
</feature>
<gene>
    <name evidence="3" type="ORF">LADA_0H17854G</name>
</gene>
<evidence type="ECO:0000256" key="2">
    <source>
        <dbReference type="SAM" id="Phobius"/>
    </source>
</evidence>
<proteinExistence type="predicted"/>
<evidence type="ECO:0000313" key="3">
    <source>
        <dbReference type="EMBL" id="SCU99147.1"/>
    </source>
</evidence>
<dbReference type="PANTHER" id="PTHR41807">
    <property type="entry name" value="GLUTATHIONE TRANSFERASE 3"/>
    <property type="match status" value="1"/>
</dbReference>
<keyword evidence="2" id="KW-0812">Transmembrane</keyword>
<dbReference type="GO" id="GO:0016020">
    <property type="term" value="C:membrane"/>
    <property type="evidence" value="ECO:0007669"/>
    <property type="project" value="TreeGrafter"/>
</dbReference>
<evidence type="ECO:0000256" key="1">
    <source>
        <dbReference type="SAM" id="MobiDB-lite"/>
    </source>
</evidence>
<dbReference type="STRING" id="1266660.A0A1G4K5Q7"/>
<feature type="region of interest" description="Disordered" evidence="1">
    <location>
        <begin position="105"/>
        <end position="131"/>
    </location>
</feature>
<evidence type="ECO:0000313" key="4">
    <source>
        <dbReference type="Proteomes" id="UP000190274"/>
    </source>
</evidence>
<feature type="region of interest" description="Disordered" evidence="1">
    <location>
        <begin position="59"/>
        <end position="78"/>
    </location>
</feature>
<dbReference type="PANTHER" id="PTHR41807:SF1">
    <property type="entry name" value="GLUTATHIONE TRANSFERASE 3"/>
    <property type="match status" value="1"/>
</dbReference>
<feature type="compositionally biased region" description="Acidic residues" evidence="1">
    <location>
        <begin position="65"/>
        <end position="78"/>
    </location>
</feature>
<sequence length="335" mass="37416">MSLKKWKKVELLDLADKLEIHVSNSSTKAKIVDAIDKHLKELDEPLDLKEFPELATYYEESAASSEDESVSDPAEEGDDLKKTLKTKVQDAAGAVADAFSSAASTLAEKTGQTSEDDGEDDNESEGELQLPQGTPFQNWFSNLDFQRVTPAQGSFAFKFNEFMQDVQTKTWETNENIQEALSTIPAVDFVFMLIEAYVYVVSTHFEFSTQKPFVNVTSGWQEIAALVSFWSIWSLILPVFVSYYINFIRYDLPEVTVDPMVFHITKALLALLLAQWQPSFASEAAFAVKEVAGDVSVAEIGAHWFRFALTEWKLQLGLLPFILACAGSALCLYVL</sequence>